<accession>A0A1I7BI21</accession>
<feature type="compositionally biased region" description="Basic and acidic residues" evidence="1">
    <location>
        <begin position="36"/>
        <end position="54"/>
    </location>
</feature>
<dbReference type="RefSeq" id="WP_093581381.1">
    <property type="nucleotide sequence ID" value="NZ_FPBA01000014.1"/>
</dbReference>
<dbReference type="STRING" id="1296565.SAMN05660657_03591"/>
<proteinExistence type="predicted"/>
<keyword evidence="3" id="KW-1185">Reference proteome</keyword>
<dbReference type="Proteomes" id="UP000199546">
    <property type="component" value="Unassembled WGS sequence"/>
</dbReference>
<dbReference type="AlphaFoldDB" id="A0A1I7BI21"/>
<organism evidence="2 3">
    <name type="scientific">Geodermatophilus amargosae</name>
    <dbReference type="NCBI Taxonomy" id="1296565"/>
    <lineage>
        <taxon>Bacteria</taxon>
        <taxon>Bacillati</taxon>
        <taxon>Actinomycetota</taxon>
        <taxon>Actinomycetes</taxon>
        <taxon>Geodermatophilales</taxon>
        <taxon>Geodermatophilaceae</taxon>
        <taxon>Geodermatophilus</taxon>
    </lineage>
</organism>
<evidence type="ECO:0000256" key="1">
    <source>
        <dbReference type="SAM" id="MobiDB-lite"/>
    </source>
</evidence>
<evidence type="ECO:0000313" key="2">
    <source>
        <dbReference type="EMBL" id="SFT86807.1"/>
    </source>
</evidence>
<name>A0A1I7BI21_9ACTN</name>
<protein>
    <submittedName>
        <fullName evidence="2">Uncharacterized protein</fullName>
    </submittedName>
</protein>
<sequence length="101" mass="11076">MTTSGSTTTPRARPRTLQDDLLADLRQAAPMPIARPEAHDSASVRAERSDHTEPETVTVDVRITPLRWSAPSLRQRDTELGLVVTAGPVRISVPRGRGREL</sequence>
<evidence type="ECO:0000313" key="3">
    <source>
        <dbReference type="Proteomes" id="UP000199546"/>
    </source>
</evidence>
<feature type="region of interest" description="Disordered" evidence="1">
    <location>
        <begin position="23"/>
        <end position="56"/>
    </location>
</feature>
<reference evidence="3" key="1">
    <citation type="submission" date="2016-10" db="EMBL/GenBank/DDBJ databases">
        <authorList>
            <person name="Varghese N."/>
            <person name="Submissions S."/>
        </authorList>
    </citation>
    <scope>NUCLEOTIDE SEQUENCE [LARGE SCALE GENOMIC DNA]</scope>
    <source>
        <strain evidence="3">DSM 46136</strain>
    </source>
</reference>
<dbReference type="EMBL" id="FPBA01000014">
    <property type="protein sequence ID" value="SFT86807.1"/>
    <property type="molecule type" value="Genomic_DNA"/>
</dbReference>
<gene>
    <name evidence="2" type="ORF">SAMN05660657_03591</name>
</gene>